<dbReference type="Proteomes" id="UP000663829">
    <property type="component" value="Unassembled WGS sequence"/>
</dbReference>
<feature type="compositionally biased region" description="Polar residues" evidence="4">
    <location>
        <begin position="65"/>
        <end position="85"/>
    </location>
</feature>
<feature type="compositionally biased region" description="Basic and acidic residues" evidence="4">
    <location>
        <begin position="1"/>
        <end position="12"/>
    </location>
</feature>
<feature type="region of interest" description="Disordered" evidence="4">
    <location>
        <begin position="1"/>
        <end position="41"/>
    </location>
</feature>
<reference evidence="6" key="1">
    <citation type="submission" date="2021-02" db="EMBL/GenBank/DDBJ databases">
        <authorList>
            <person name="Nowell W R."/>
        </authorList>
    </citation>
    <scope>NUCLEOTIDE SEQUENCE</scope>
</reference>
<keyword evidence="1" id="KW-0479">Metal-binding</keyword>
<name>A0A814UA65_9BILA</name>
<feature type="compositionally biased region" description="Low complexity" evidence="4">
    <location>
        <begin position="20"/>
        <end position="39"/>
    </location>
</feature>
<feature type="compositionally biased region" description="Polar residues" evidence="4">
    <location>
        <begin position="1196"/>
        <end position="1215"/>
    </location>
</feature>
<feature type="compositionally biased region" description="Polar residues" evidence="4">
    <location>
        <begin position="700"/>
        <end position="713"/>
    </location>
</feature>
<feature type="region of interest" description="Disordered" evidence="4">
    <location>
        <begin position="1144"/>
        <end position="1167"/>
    </location>
</feature>
<feature type="region of interest" description="Disordered" evidence="4">
    <location>
        <begin position="1196"/>
        <end position="1218"/>
    </location>
</feature>
<gene>
    <name evidence="6" type="ORF">GPM918_LOCUS22232</name>
    <name evidence="7" type="ORF">SRO942_LOCUS22230</name>
</gene>
<evidence type="ECO:0000313" key="8">
    <source>
        <dbReference type="Proteomes" id="UP000663829"/>
    </source>
</evidence>
<evidence type="ECO:0000313" key="6">
    <source>
        <dbReference type="EMBL" id="CAF1171885.1"/>
    </source>
</evidence>
<dbReference type="Proteomes" id="UP000681722">
    <property type="component" value="Unassembled WGS sequence"/>
</dbReference>
<sequence length="1985" mass="222838">MSNDSDPSKQHFMECPYYQPETSPVSSPESTSPVSSPESIIILSNDAMHKQQRFEAQQVIQLHELPTTSIKRSSTSDTQRSNNNAPDIPSCDALSDRKRKHRNVEYALGLQPPTVIEPPLGARTPVVVSQQDRVGLQEKGPVYTVPQAKSTINFNIVEFNNDDFFTSSVKKPKNNTTKKKTPTQYNPDDIKKQQPLEAQQLIQLLQLPTVSIKRSPMSYAQRSYNNLHDTRSCDVLSNSKHDRKNVDRALRLQLPVVTEPTSGARPPVIVTLQDRVRTQDTDMIYGVPQSKSTITFQDPVRHQEQDPLYAFFQSDPTITSTTPDIDNEVLNWNEFEILLSNTTPEISAQSMLASKASKSVNRSKNRPRTKNPPIRYNTDGIHKQQRLEAQQVIQLLELPTTCIERSGESEDKLTDNNLSDTRSNDVLSDCKRKGRNFERVLGPQPPTIAEPSFDARTPVVISFQYPLGPEDTHAICEVPQSKSGITFTIPDFYNDCFNWAEIDDILSATIRGVSDHKQQLLEAQKVIQPPELPTISIERSYTTDNKRFDGDVPDTRSCDVLSDCTDERINLGSALGSQATRVVEPPLRTPTPVVISLQYPVRPEDIYPIYGVPQAESTISSTIFDFGNNDLNWDKIDHILPGTVPEVWAQSMLTSKVSKSVKKSGNSSVKKKARIQCNLGDIQKQQRLEAQEVTQPPELPTTSIERSSPSNNNKRADNNVPDTPSCAVLSHSDDERINIERALGPQALRVAEPLLETPTPVVVPLQYPVRSEDTYPIYRVPQPESTISFTTPGFGKNDFNWDEIDHILSTTIPEVWAQSVLTSEVSESVRKSNNTSMKEKPSSRYNPDDIHRQQRLVAREITEPPELPTISIGRSCTSDDKRTKHDGLDTRSCDVLLDCKDKRINDERALGAQPPAVTELSFGGCPLVAVSLQYPEGPECTYPLYRVPESKSEITFTIPDSGNDDVNCGKIHDMRSSTIPEVSADSILRSLLSKSRKESRKEKLPIRYNADDIHRQQRLVDQEIMQPPELPTTSIERSSASDGKRTKHDVLDTRSCDVLLDCKDKRINDERALGAQPPAVTELSFGGCPLVAVSLQYPEGPECTYPLYRVPESKSEITFTIPDSGNDDVNCGKIHDMRSSTIPEVSAESMLRSQLSKSGKESRKDKLPIRYNADDIHRQQRLVDQEIMQPPELPTTSIERASASSGKGTDNNVPDTRSYDVLSDCKDKRINAELALGPQVPPVTGSPFGARPPVVITLHDPVRTQDADAMYAVRQSKSTITFTMPDIDDENLNWDEVEDILSNAIPEISAQWMLTSKVSKSVKRSKNRLTKNKTPIGYNPGDINRQQRLEAQEVIQPPELLTICIERSFTSDNKRTEDDVRDTRSYNVLSDCEDERTNVDRAGPQPSAVTEPTSGARPPVVVTLQDRVRAQDTDAIYGVPQSKSTITFTISDFGNADLNSNESDIRSSTMPGVSAQSMLTSDVMKSVRKSNSTSIKEKSRIRCKRDEIQKPQRLEAEEVIEPPELPTSSIEILSVLDDKRTDNNVPDTPSCNVLSNCKDKRIDVELALGPQPPPVTESPFGACPPVFVSLQGPAGAEDRYPMFGVPQCKSTITFTMPDFDIDNLNWEEFDDNKRFDDDVPDTRSCDVRPEDIYPIYGVPQAESTISSTIFDFGNNDLNWDTIDHILSSTVPEVSAQSMLTSETSNSVKKLKKRPPKKKVRFRYNPPPLMSIDPSYVPPLFVQQQIRKQVEEYQKQKRVRHGQKLVDQNNRIFIKSHGDLRYEHALEALKKNKDQLLLDGFRYRRANKSQVTWRCVKNNCSGRVTFDGTQYIKLTDHSHAPNPDEIIAAEFKSKISERAITSHDPPRRIINEALLDVHKDDGKAILVELLFAFGPTASTYKSSEGWHRALKNSVRINPSIYESVKDLQVEQHANLIMALKLEAGLVKLTKRVAYEQMDVQLQQLLTPFNINTRKEYFKRARALFNF</sequence>
<feature type="region of interest" description="Disordered" evidence="4">
    <location>
        <begin position="1391"/>
        <end position="1417"/>
    </location>
</feature>
<keyword evidence="3" id="KW-0862">Zinc</keyword>
<feature type="compositionally biased region" description="Polar residues" evidence="4">
    <location>
        <begin position="1031"/>
        <end position="1041"/>
    </location>
</feature>
<protein>
    <recommendedName>
        <fullName evidence="5">FLYWCH-type domain-containing protein</fullName>
    </recommendedName>
</protein>
<feature type="compositionally biased region" description="Polar residues" evidence="4">
    <location>
        <begin position="350"/>
        <end position="360"/>
    </location>
</feature>
<feature type="compositionally biased region" description="Polar residues" evidence="4">
    <location>
        <begin position="827"/>
        <end position="836"/>
    </location>
</feature>
<feature type="region of interest" description="Disordered" evidence="4">
    <location>
        <begin position="689"/>
        <end position="725"/>
    </location>
</feature>
<feature type="compositionally biased region" description="Basic and acidic residues" evidence="4">
    <location>
        <begin position="837"/>
        <end position="847"/>
    </location>
</feature>
<feature type="domain" description="FLYWCH-type" evidence="5">
    <location>
        <begin position="1790"/>
        <end position="1838"/>
    </location>
</feature>
<feature type="region of interest" description="Disordered" evidence="4">
    <location>
        <begin position="350"/>
        <end position="378"/>
    </location>
</feature>
<evidence type="ECO:0000256" key="3">
    <source>
        <dbReference type="ARBA" id="ARBA00022833"/>
    </source>
</evidence>
<feature type="region of interest" description="Disordered" evidence="4">
    <location>
        <begin position="65"/>
        <end position="96"/>
    </location>
</feature>
<dbReference type="EMBL" id="CAJNOQ010007547">
    <property type="protein sequence ID" value="CAF1171885.1"/>
    <property type="molecule type" value="Genomic_DNA"/>
</dbReference>
<dbReference type="GO" id="GO:0008270">
    <property type="term" value="F:zinc ion binding"/>
    <property type="evidence" value="ECO:0007669"/>
    <property type="project" value="UniProtKB-KW"/>
</dbReference>
<keyword evidence="8" id="KW-1185">Reference proteome</keyword>
<dbReference type="EMBL" id="CAJOBC010007547">
    <property type="protein sequence ID" value="CAF3935821.1"/>
    <property type="molecule type" value="Genomic_DNA"/>
</dbReference>
<evidence type="ECO:0000256" key="2">
    <source>
        <dbReference type="ARBA" id="ARBA00022771"/>
    </source>
</evidence>
<feature type="compositionally biased region" description="Basic and acidic residues" evidence="4">
    <location>
        <begin position="1158"/>
        <end position="1167"/>
    </location>
</feature>
<evidence type="ECO:0000259" key="5">
    <source>
        <dbReference type="Pfam" id="PF04500"/>
    </source>
</evidence>
<evidence type="ECO:0000256" key="1">
    <source>
        <dbReference type="ARBA" id="ARBA00022723"/>
    </source>
</evidence>
<comment type="caution">
    <text evidence="6">The sequence shown here is derived from an EMBL/GenBank/DDBJ whole genome shotgun (WGS) entry which is preliminary data.</text>
</comment>
<feature type="region of interest" description="Disordered" evidence="4">
    <location>
        <begin position="1029"/>
        <end position="1048"/>
    </location>
</feature>
<keyword evidence="2" id="KW-0863">Zinc-finger</keyword>
<dbReference type="InterPro" id="IPR007588">
    <property type="entry name" value="Znf_FLYWCH"/>
</dbReference>
<proteinExistence type="predicted"/>
<dbReference type="Gene3D" id="2.20.25.240">
    <property type="match status" value="1"/>
</dbReference>
<evidence type="ECO:0000313" key="7">
    <source>
        <dbReference type="EMBL" id="CAF3935821.1"/>
    </source>
</evidence>
<evidence type="ECO:0000256" key="4">
    <source>
        <dbReference type="SAM" id="MobiDB-lite"/>
    </source>
</evidence>
<organism evidence="6 8">
    <name type="scientific">Didymodactylos carnosus</name>
    <dbReference type="NCBI Taxonomy" id="1234261"/>
    <lineage>
        <taxon>Eukaryota</taxon>
        <taxon>Metazoa</taxon>
        <taxon>Spiralia</taxon>
        <taxon>Gnathifera</taxon>
        <taxon>Rotifera</taxon>
        <taxon>Eurotatoria</taxon>
        <taxon>Bdelloidea</taxon>
        <taxon>Philodinida</taxon>
        <taxon>Philodinidae</taxon>
        <taxon>Didymodactylos</taxon>
    </lineage>
</organism>
<dbReference type="Pfam" id="PF04500">
    <property type="entry name" value="FLYWCH"/>
    <property type="match status" value="1"/>
</dbReference>
<accession>A0A814UA65</accession>
<feature type="region of interest" description="Disordered" evidence="4">
    <location>
        <begin position="827"/>
        <end position="847"/>
    </location>
</feature>